<organism evidence="2 3">
    <name type="scientific">Rhabdobacter roseus</name>
    <dbReference type="NCBI Taxonomy" id="1655419"/>
    <lineage>
        <taxon>Bacteria</taxon>
        <taxon>Pseudomonadati</taxon>
        <taxon>Bacteroidota</taxon>
        <taxon>Cytophagia</taxon>
        <taxon>Cytophagales</taxon>
        <taxon>Cytophagaceae</taxon>
        <taxon>Rhabdobacter</taxon>
    </lineage>
</organism>
<dbReference type="GO" id="GO:0008999">
    <property type="term" value="F:protein-N-terminal-alanine acetyltransferase activity"/>
    <property type="evidence" value="ECO:0007669"/>
    <property type="project" value="UniProtKB-EC"/>
</dbReference>
<evidence type="ECO:0000259" key="1">
    <source>
        <dbReference type="PROSITE" id="PS51186"/>
    </source>
</evidence>
<keyword evidence="2" id="KW-0808">Transferase</keyword>
<dbReference type="PANTHER" id="PTHR43792">
    <property type="entry name" value="GNAT FAMILY, PUTATIVE (AFU_ORTHOLOGUE AFUA_3G00765)-RELATED-RELATED"/>
    <property type="match status" value="1"/>
</dbReference>
<evidence type="ECO:0000313" key="2">
    <source>
        <dbReference type="EMBL" id="MBB5287521.1"/>
    </source>
</evidence>
<dbReference type="InterPro" id="IPR016181">
    <property type="entry name" value="Acyl_CoA_acyltransferase"/>
</dbReference>
<name>A0A840TU91_9BACT</name>
<gene>
    <name evidence="2" type="ORF">HNQ92_005685</name>
</gene>
<dbReference type="AlphaFoldDB" id="A0A840TU91"/>
<dbReference type="SUPFAM" id="SSF55729">
    <property type="entry name" value="Acyl-CoA N-acyltransferases (Nat)"/>
    <property type="match status" value="1"/>
</dbReference>
<feature type="domain" description="N-acetyltransferase" evidence="1">
    <location>
        <begin position="18"/>
        <end position="175"/>
    </location>
</feature>
<dbReference type="RefSeq" id="WP_184179851.1">
    <property type="nucleotide sequence ID" value="NZ_JACHGF010000019.1"/>
</dbReference>
<protein>
    <submittedName>
        <fullName evidence="2">Ribosomal-protein-alanine N-acetyltransferase</fullName>
        <ecNumber evidence="2">2.3.1.267</ecNumber>
    </submittedName>
</protein>
<accession>A0A840TU91</accession>
<dbReference type="Pfam" id="PF13302">
    <property type="entry name" value="Acetyltransf_3"/>
    <property type="match status" value="1"/>
</dbReference>
<dbReference type="PANTHER" id="PTHR43792:SF1">
    <property type="entry name" value="N-ACETYLTRANSFERASE DOMAIN-CONTAINING PROTEIN"/>
    <property type="match status" value="1"/>
</dbReference>
<dbReference type="InterPro" id="IPR000182">
    <property type="entry name" value="GNAT_dom"/>
</dbReference>
<evidence type="ECO:0000313" key="3">
    <source>
        <dbReference type="Proteomes" id="UP000557307"/>
    </source>
</evidence>
<reference evidence="2 3" key="1">
    <citation type="submission" date="2020-08" db="EMBL/GenBank/DDBJ databases">
        <title>Genomic Encyclopedia of Type Strains, Phase IV (KMG-IV): sequencing the most valuable type-strain genomes for metagenomic binning, comparative biology and taxonomic classification.</title>
        <authorList>
            <person name="Goeker M."/>
        </authorList>
    </citation>
    <scope>NUCLEOTIDE SEQUENCE [LARGE SCALE GENOMIC DNA]</scope>
    <source>
        <strain evidence="2 3">DSM 105074</strain>
    </source>
</reference>
<dbReference type="EC" id="2.3.1.267" evidence="2"/>
<comment type="caution">
    <text evidence="2">The sequence shown here is derived from an EMBL/GenBank/DDBJ whole genome shotgun (WGS) entry which is preliminary data.</text>
</comment>
<keyword evidence="2" id="KW-0012">Acyltransferase</keyword>
<dbReference type="EMBL" id="JACHGF010000019">
    <property type="protein sequence ID" value="MBB5287521.1"/>
    <property type="molecule type" value="Genomic_DNA"/>
</dbReference>
<dbReference type="Gene3D" id="3.40.630.30">
    <property type="match status" value="1"/>
</dbReference>
<proteinExistence type="predicted"/>
<dbReference type="InterPro" id="IPR051531">
    <property type="entry name" value="N-acetyltransferase"/>
</dbReference>
<sequence>MRKLNLPETFPVLKSERLLLRELVSADAPAFFELRSNPEVMRFILKPLHKTVEDTLAVISEYATAYAKFENISWAICLKEDPARMIGSMGYYRTDLANFKAEVGYLLHPDHWGKSYVSEALKIVLDYGFNTLGLHKIFANYSPDNGASRQVLLKTGFEREGLLKDNLYFEGVFYDTEICGLIAPIEKNK</sequence>
<dbReference type="PROSITE" id="PS51186">
    <property type="entry name" value="GNAT"/>
    <property type="match status" value="1"/>
</dbReference>
<keyword evidence="3" id="KW-1185">Reference proteome</keyword>
<dbReference type="Proteomes" id="UP000557307">
    <property type="component" value="Unassembled WGS sequence"/>
</dbReference>